<dbReference type="Proteomes" id="UP001595766">
    <property type="component" value="Unassembled WGS sequence"/>
</dbReference>
<reference evidence="2" key="1">
    <citation type="journal article" date="2019" name="Int. J. Syst. Evol. Microbiol.">
        <title>The Global Catalogue of Microorganisms (GCM) 10K type strain sequencing project: providing services to taxonomists for standard genome sequencing and annotation.</title>
        <authorList>
            <consortium name="The Broad Institute Genomics Platform"/>
            <consortium name="The Broad Institute Genome Sequencing Center for Infectious Disease"/>
            <person name="Wu L."/>
            <person name="Ma J."/>
        </authorList>
    </citation>
    <scope>NUCLEOTIDE SEQUENCE [LARGE SCALE GENOMIC DNA]</scope>
    <source>
        <strain evidence="2">CECT 8551</strain>
    </source>
</reference>
<comment type="caution">
    <text evidence="1">The sequence shown here is derived from an EMBL/GenBank/DDBJ whole genome shotgun (WGS) entry which is preliminary data.</text>
</comment>
<organism evidence="1 2">
    <name type="scientific">Belliella kenyensis</name>
    <dbReference type="NCBI Taxonomy" id="1472724"/>
    <lineage>
        <taxon>Bacteria</taxon>
        <taxon>Pseudomonadati</taxon>
        <taxon>Bacteroidota</taxon>
        <taxon>Cytophagia</taxon>
        <taxon>Cytophagales</taxon>
        <taxon>Cyclobacteriaceae</taxon>
        <taxon>Belliella</taxon>
    </lineage>
</organism>
<evidence type="ECO:0000313" key="1">
    <source>
        <dbReference type="EMBL" id="MFC3976764.1"/>
    </source>
</evidence>
<name>A0ABV8EL57_9BACT</name>
<accession>A0ABV8EL57</accession>
<dbReference type="EMBL" id="JBHSAV010000048">
    <property type="protein sequence ID" value="MFC3976764.1"/>
    <property type="molecule type" value="Genomic_DNA"/>
</dbReference>
<keyword evidence="2" id="KW-1185">Reference proteome</keyword>
<protein>
    <submittedName>
        <fullName evidence="1">Uncharacterized protein</fullName>
    </submittedName>
</protein>
<dbReference type="RefSeq" id="WP_241297706.1">
    <property type="nucleotide sequence ID" value="NZ_JAKZGR010000034.1"/>
</dbReference>
<gene>
    <name evidence="1" type="ORF">ACFOUP_10280</name>
</gene>
<sequence length="171" mass="20058">MKRINLIILLTMIYNGFVYGNPWDSIKEKTWISKKDFPTNQYVFYETINGLKKAIFQINGSGRCAILSLIYDVEIKGDTIILKNELKLDNSNLEKRENSNTSKKLYVSNAYTIVSTDLLLEYNKAFNEVRICNWFETYSGYQIIPFEKFKSIPIEENQIYDRSSFNFEPNP</sequence>
<proteinExistence type="predicted"/>
<evidence type="ECO:0000313" key="2">
    <source>
        <dbReference type="Proteomes" id="UP001595766"/>
    </source>
</evidence>